<evidence type="ECO:0000256" key="4">
    <source>
        <dbReference type="ARBA" id="ARBA00023163"/>
    </source>
</evidence>
<evidence type="ECO:0000256" key="3">
    <source>
        <dbReference type="ARBA" id="ARBA00023125"/>
    </source>
</evidence>
<dbReference type="SUPFAM" id="SSF100950">
    <property type="entry name" value="NagB/RpiA/CoA transferase-like"/>
    <property type="match status" value="1"/>
</dbReference>
<dbReference type="GO" id="GO:0003700">
    <property type="term" value="F:DNA-binding transcription factor activity"/>
    <property type="evidence" value="ECO:0007669"/>
    <property type="project" value="InterPro"/>
</dbReference>
<dbReference type="SMART" id="SM01134">
    <property type="entry name" value="DeoRC"/>
    <property type="match status" value="1"/>
</dbReference>
<evidence type="ECO:0000259" key="5">
    <source>
        <dbReference type="PROSITE" id="PS51000"/>
    </source>
</evidence>
<dbReference type="InterPro" id="IPR018356">
    <property type="entry name" value="Tscrpt_reg_HTH_DeoR_CS"/>
</dbReference>
<organism evidence="6">
    <name type="scientific">marine metagenome</name>
    <dbReference type="NCBI Taxonomy" id="408172"/>
    <lineage>
        <taxon>unclassified sequences</taxon>
        <taxon>metagenomes</taxon>
        <taxon>ecological metagenomes</taxon>
    </lineage>
</organism>
<dbReference type="InterPro" id="IPR036388">
    <property type="entry name" value="WH-like_DNA-bd_sf"/>
</dbReference>
<dbReference type="PROSITE" id="PS51000">
    <property type="entry name" value="HTH_DEOR_2"/>
    <property type="match status" value="1"/>
</dbReference>
<dbReference type="Pfam" id="PF08220">
    <property type="entry name" value="HTH_DeoR"/>
    <property type="match status" value="1"/>
</dbReference>
<sequence>MSLGLQPESLSHRQKSIVDWVQKNGYASIERMAEQFDVSAQTIRRDVIELSERRILQRHHGGASLPAGFDSLDYNIRQINNAEEKKRIGTSVAKKISDGASIFIDIGTTTEAVAKALINHKGLRVITNHMVVASILCEKTDFDIILTGGMVRNRDRALTGEDTSDFLKKFKVSYAILGIGSITSDGQLLDYDYRDFHVSKTAMEISETKFIVADHSKFNNDAMIQTAHFSDIDAIFTDLDPKEDINNKAKEYKVSIYVAD</sequence>
<evidence type="ECO:0000256" key="1">
    <source>
        <dbReference type="ARBA" id="ARBA00022491"/>
    </source>
</evidence>
<keyword evidence="4" id="KW-0804">Transcription</keyword>
<protein>
    <recommendedName>
        <fullName evidence="5">HTH deoR-type domain-containing protein</fullName>
    </recommendedName>
</protein>
<dbReference type="Gene3D" id="3.30.750.70">
    <property type="entry name" value="4-hydroxybutyrate coenzyme like domains"/>
    <property type="match status" value="1"/>
</dbReference>
<dbReference type="PANTHER" id="PTHR30363">
    <property type="entry name" value="HTH-TYPE TRANSCRIPTIONAL REGULATOR SRLR-RELATED"/>
    <property type="match status" value="1"/>
</dbReference>
<accession>A0A382P9K5</accession>
<keyword evidence="2" id="KW-0805">Transcription regulation</keyword>
<dbReference type="InterPro" id="IPR050313">
    <property type="entry name" value="Carb_Metab_HTH_regulators"/>
</dbReference>
<dbReference type="EMBL" id="UINC01105846">
    <property type="protein sequence ID" value="SVC70094.1"/>
    <property type="molecule type" value="Genomic_DNA"/>
</dbReference>
<keyword evidence="3" id="KW-0238">DNA-binding</keyword>
<dbReference type="PROSITE" id="PS00894">
    <property type="entry name" value="HTH_DEOR_1"/>
    <property type="match status" value="1"/>
</dbReference>
<name>A0A382P9K5_9ZZZZ</name>
<dbReference type="InterPro" id="IPR037171">
    <property type="entry name" value="NagB/RpiA_transferase-like"/>
</dbReference>
<dbReference type="InterPro" id="IPR014036">
    <property type="entry name" value="DeoR-like_C"/>
</dbReference>
<reference evidence="6" key="1">
    <citation type="submission" date="2018-05" db="EMBL/GenBank/DDBJ databases">
        <authorList>
            <person name="Lanie J.A."/>
            <person name="Ng W.-L."/>
            <person name="Kazmierczak K.M."/>
            <person name="Andrzejewski T.M."/>
            <person name="Davidsen T.M."/>
            <person name="Wayne K.J."/>
            <person name="Tettelin H."/>
            <person name="Glass J.I."/>
            <person name="Rusch D."/>
            <person name="Podicherti R."/>
            <person name="Tsui H.-C.T."/>
            <person name="Winkler M.E."/>
        </authorList>
    </citation>
    <scope>NUCLEOTIDE SEQUENCE</scope>
</reference>
<dbReference type="InterPro" id="IPR036390">
    <property type="entry name" value="WH_DNA-bd_sf"/>
</dbReference>
<dbReference type="GO" id="GO:0003677">
    <property type="term" value="F:DNA binding"/>
    <property type="evidence" value="ECO:0007669"/>
    <property type="project" value="UniProtKB-KW"/>
</dbReference>
<dbReference type="InterPro" id="IPR001034">
    <property type="entry name" value="DeoR_HTH"/>
</dbReference>
<dbReference type="Pfam" id="PF00455">
    <property type="entry name" value="DeoRC"/>
    <property type="match status" value="1"/>
</dbReference>
<dbReference type="SUPFAM" id="SSF46785">
    <property type="entry name" value="Winged helix' DNA-binding domain"/>
    <property type="match status" value="1"/>
</dbReference>
<dbReference type="AlphaFoldDB" id="A0A382P9K5"/>
<dbReference type="Gene3D" id="1.10.10.10">
    <property type="entry name" value="Winged helix-like DNA-binding domain superfamily/Winged helix DNA-binding domain"/>
    <property type="match status" value="1"/>
</dbReference>
<dbReference type="SMART" id="SM00420">
    <property type="entry name" value="HTH_DEOR"/>
    <property type="match status" value="1"/>
</dbReference>
<keyword evidence="1" id="KW-0678">Repressor</keyword>
<feature type="domain" description="HTH deoR-type" evidence="5">
    <location>
        <begin position="10"/>
        <end position="65"/>
    </location>
</feature>
<evidence type="ECO:0000256" key="2">
    <source>
        <dbReference type="ARBA" id="ARBA00023015"/>
    </source>
</evidence>
<dbReference type="PRINTS" id="PR00037">
    <property type="entry name" value="HTHLACR"/>
</dbReference>
<dbReference type="PANTHER" id="PTHR30363:SF4">
    <property type="entry name" value="GLYCEROL-3-PHOSPHATE REGULON REPRESSOR"/>
    <property type="match status" value="1"/>
</dbReference>
<proteinExistence type="predicted"/>
<gene>
    <name evidence="6" type="ORF">METZ01_LOCUS322948</name>
</gene>
<evidence type="ECO:0000313" key="6">
    <source>
        <dbReference type="EMBL" id="SVC70094.1"/>
    </source>
</evidence>